<reference evidence="5" key="1">
    <citation type="submission" date="2018-04" db="EMBL/GenBank/DDBJ databases">
        <authorList>
            <person name="Jy Z."/>
        </authorList>
    </citation>
    <scope>NUCLEOTIDE SEQUENCE</scope>
    <source>
        <strain evidence="6">AS13</strain>
        <strain evidence="5">LA18</strain>
    </source>
</reference>
<dbReference type="SUPFAM" id="SSF52540">
    <property type="entry name" value="P-loop containing nucleoside triphosphate hydrolases"/>
    <property type="match status" value="1"/>
</dbReference>
<evidence type="ECO:0000256" key="3">
    <source>
        <dbReference type="ARBA" id="ARBA00022840"/>
    </source>
</evidence>
<dbReference type="CDD" id="cd01127">
    <property type="entry name" value="TrwB_TraG_TraD_VirD4"/>
    <property type="match status" value="1"/>
</dbReference>
<accession>A0AAW7MHD6</accession>
<dbReference type="Proteomes" id="UP001172791">
    <property type="component" value="Unassembled WGS sequence"/>
</dbReference>
<dbReference type="AlphaFoldDB" id="A0AAW7MHD6"/>
<dbReference type="GO" id="GO:0005524">
    <property type="term" value="F:ATP binding"/>
    <property type="evidence" value="ECO:0007669"/>
    <property type="project" value="UniProtKB-KW"/>
</dbReference>
<evidence type="ECO:0000313" key="8">
    <source>
        <dbReference type="Proteomes" id="UP001172791"/>
    </source>
</evidence>
<name>A0AAW7MHD6_9BURK</name>
<dbReference type="PANTHER" id="PTHR30121:SF12">
    <property type="entry name" value="TYPE IV SECRETION SYSTEM PROTEIN CAGE"/>
    <property type="match status" value="1"/>
</dbReference>
<comment type="similarity">
    <text evidence="1">Belongs to the TrbE/VirB4 family.</text>
</comment>
<sequence>MLSLREYRSKLKGFADLLGYAVIVDDRTILLKNGAFMTSYYFRGQDLQSSTHAEMAAISAQVNAGLIKLGTGWMMHVDAIKVPATNYPEASRSHFPGLVSRLIDEERRAQYEREGAHFETVYALTLTYMTPPEIQQKVMAMFIDDDTPKGTVQTNYTVLLDNFKAYVNNVMDSLEANLSVRPMEGGELLTYLHSCITGLTHKVRVPKISMYLDSVLASKMFFPGLKPRVGQRHIRAITITGFPAETQPAILDQLNSLPIEYRWSTRFIALDPIDAKKILQRYRRNWFQKRHGLAGMVRSAMGGQGDTWGNADAVAMAKDADGAVNDCEEGLVRYGMYTACIVVNSESAAEADEHARLVSKTLEHFQFASNIETLNANEAFLGTLPGEGFANVRRVPIHTLNLADLLPLTAIWAGRETHPCPFYPPNSPPLMYAATSGATPFRLNLHVGDVGHTGVFGPIGAGKTTALNLIVSSHFRYENAEAIIFDNKYGAYVLAQSEGGAHYDIAGERGKPAFCPLAQLETPSDRAWSKEYLELLYQLQVPRDKKATPKQLQEIHRIVELVHETTKHLEVGERSRARTITHFMIQCQDPEVKDALSYYTMSGTAGELLDAESDSNFDGRLLVFETMHLMERGEKEVIPVLEYLFRCVTRRLRGQPLLIVLDEAWLMLSHWFFLEKLVAWLRLLRSFNAHIVFATQSLAEAVNSPVADIIMSSLATKILLPNPEAETEQIMPLYRKIGLNDRQIRNLARARKKRDYYLMSQEGRRMVDLGLGKVALAFVGASGIQAVEECDALIGAHGDDWVPHWMASHDVPEDWIKYYNQLSRDRIGYAQQAA</sequence>
<feature type="domain" description="CagE TrbE VirB component of type IV transporter system central" evidence="4">
    <location>
        <begin position="313"/>
        <end position="393"/>
    </location>
</feature>
<keyword evidence="7" id="KW-1185">Reference proteome</keyword>
<gene>
    <name evidence="5" type="ORF">DBA34_02020</name>
    <name evidence="6" type="ORF">DBB29_12290</name>
</gene>
<protein>
    <recommendedName>
        <fullName evidence="4">CagE TrbE VirB component of type IV transporter system central domain-containing protein</fullName>
    </recommendedName>
</protein>
<keyword evidence="3" id="KW-0067">ATP-binding</keyword>
<organism evidence="5 8">
    <name type="scientific">Pandoraea cepalis</name>
    <dbReference type="NCBI Taxonomy" id="2508294"/>
    <lineage>
        <taxon>Bacteria</taxon>
        <taxon>Pseudomonadati</taxon>
        <taxon>Pseudomonadota</taxon>
        <taxon>Betaproteobacteria</taxon>
        <taxon>Burkholderiales</taxon>
        <taxon>Burkholderiaceae</taxon>
        <taxon>Pandoraea</taxon>
    </lineage>
</organism>
<proteinExistence type="inferred from homology"/>
<dbReference type="InterPro" id="IPR051162">
    <property type="entry name" value="T4SS_component"/>
</dbReference>
<keyword evidence="2" id="KW-0547">Nucleotide-binding</keyword>
<dbReference type="RefSeq" id="WP_301233383.1">
    <property type="nucleotide sequence ID" value="NZ_QAIC01000024.1"/>
</dbReference>
<dbReference type="Proteomes" id="UP001172788">
    <property type="component" value="Unassembled WGS sequence"/>
</dbReference>
<feature type="domain" description="CagE TrbE VirB component of type IV transporter system central" evidence="4">
    <location>
        <begin position="187"/>
        <end position="280"/>
    </location>
</feature>
<evidence type="ECO:0000313" key="5">
    <source>
        <dbReference type="EMBL" id="MDN4572048.1"/>
    </source>
</evidence>
<dbReference type="InterPro" id="IPR018145">
    <property type="entry name" value="CagE_TrbE_VirB_cntrl_dom"/>
</dbReference>
<dbReference type="Pfam" id="PF03135">
    <property type="entry name" value="CagE_TrbE_VirB"/>
    <property type="match status" value="2"/>
</dbReference>
<dbReference type="EMBL" id="QAIC01000024">
    <property type="protein sequence ID" value="MDN4572048.1"/>
    <property type="molecule type" value="Genomic_DNA"/>
</dbReference>
<evidence type="ECO:0000313" key="7">
    <source>
        <dbReference type="Proteomes" id="UP001172788"/>
    </source>
</evidence>
<evidence type="ECO:0000256" key="2">
    <source>
        <dbReference type="ARBA" id="ARBA00022741"/>
    </source>
</evidence>
<dbReference type="InterPro" id="IPR027417">
    <property type="entry name" value="P-loop_NTPase"/>
</dbReference>
<evidence type="ECO:0000259" key="4">
    <source>
        <dbReference type="Pfam" id="PF03135"/>
    </source>
</evidence>
<dbReference type="PANTHER" id="PTHR30121">
    <property type="entry name" value="UNCHARACTERIZED PROTEIN YJGR-RELATED"/>
    <property type="match status" value="1"/>
</dbReference>
<evidence type="ECO:0000313" key="6">
    <source>
        <dbReference type="EMBL" id="MDN4578894.1"/>
    </source>
</evidence>
<evidence type="ECO:0000256" key="1">
    <source>
        <dbReference type="ARBA" id="ARBA00006512"/>
    </source>
</evidence>
<comment type="caution">
    <text evidence="5">The sequence shown here is derived from an EMBL/GenBank/DDBJ whole genome shotgun (WGS) entry which is preliminary data.</text>
</comment>
<dbReference type="Gene3D" id="3.40.50.300">
    <property type="entry name" value="P-loop containing nucleotide triphosphate hydrolases"/>
    <property type="match status" value="1"/>
</dbReference>
<dbReference type="EMBL" id="QAID01000040">
    <property type="protein sequence ID" value="MDN4578894.1"/>
    <property type="molecule type" value="Genomic_DNA"/>
</dbReference>